<keyword evidence="3" id="KW-1185">Reference proteome</keyword>
<feature type="region of interest" description="Disordered" evidence="1">
    <location>
        <begin position="1"/>
        <end position="31"/>
    </location>
</feature>
<dbReference type="EMBL" id="LUKE01000001">
    <property type="protein sequence ID" value="KYG65973.1"/>
    <property type="molecule type" value="Genomic_DNA"/>
</dbReference>
<proteinExistence type="predicted"/>
<sequence>MHSANAAALFGGPKTLPDDGTYTPRTSENFSGSSGGNCETSCRSSKGFIQVDIAARCMCISGSSCFKVDVGMPGLKTSNGLGIMGRANGTKYSTKSYTNTKSFDYDAISMGIASNTEYGKWIHKARDCQGGGQQTWACIGVPCNKWDEVKSLGLSGKSIQVCNGVDYPTSKDYCPPGDKPCYVKVSPSTSARDRAGLHIPRKNNGDGSGESRGQTR</sequence>
<evidence type="ECO:0000256" key="1">
    <source>
        <dbReference type="SAM" id="MobiDB-lite"/>
    </source>
</evidence>
<evidence type="ECO:0000313" key="3">
    <source>
        <dbReference type="Proteomes" id="UP000075320"/>
    </source>
</evidence>
<name>A0A150WNA1_BDEBC</name>
<feature type="region of interest" description="Disordered" evidence="1">
    <location>
        <begin position="185"/>
        <end position="216"/>
    </location>
</feature>
<gene>
    <name evidence="2" type="ORF">AZI86_02580</name>
</gene>
<accession>A0A150WNA1</accession>
<dbReference type="Proteomes" id="UP000075320">
    <property type="component" value="Unassembled WGS sequence"/>
</dbReference>
<protein>
    <submittedName>
        <fullName evidence="2">Uncharacterized protein</fullName>
    </submittedName>
</protein>
<reference evidence="2 3" key="1">
    <citation type="submission" date="2016-03" db="EMBL/GenBank/DDBJ databases">
        <authorList>
            <person name="Ploux O."/>
        </authorList>
    </citation>
    <scope>NUCLEOTIDE SEQUENCE [LARGE SCALE GENOMIC DNA]</scope>
    <source>
        <strain evidence="2 3">R0</strain>
    </source>
</reference>
<evidence type="ECO:0000313" key="2">
    <source>
        <dbReference type="EMBL" id="KYG65973.1"/>
    </source>
</evidence>
<dbReference type="AlphaFoldDB" id="A0A150WNA1"/>
<comment type="caution">
    <text evidence="2">The sequence shown here is derived from an EMBL/GenBank/DDBJ whole genome shotgun (WGS) entry which is preliminary data.</text>
</comment>
<organism evidence="2 3">
    <name type="scientific">Bdellovibrio bacteriovorus</name>
    <dbReference type="NCBI Taxonomy" id="959"/>
    <lineage>
        <taxon>Bacteria</taxon>
        <taxon>Pseudomonadati</taxon>
        <taxon>Bdellovibrionota</taxon>
        <taxon>Bdellovibrionia</taxon>
        <taxon>Bdellovibrionales</taxon>
        <taxon>Pseudobdellovibrionaceae</taxon>
        <taxon>Bdellovibrio</taxon>
    </lineage>
</organism>